<gene>
    <name evidence="2" type="ORF">AGR7C_Lc100032</name>
</gene>
<organism evidence="2 3">
    <name type="scientific">Agrobacterium deltaense Zutra 3/1</name>
    <dbReference type="NCBI Taxonomy" id="1183427"/>
    <lineage>
        <taxon>Bacteria</taxon>
        <taxon>Pseudomonadati</taxon>
        <taxon>Pseudomonadota</taxon>
        <taxon>Alphaproteobacteria</taxon>
        <taxon>Hyphomicrobiales</taxon>
        <taxon>Rhizobiaceae</taxon>
        <taxon>Rhizobium/Agrobacterium group</taxon>
        <taxon>Agrobacterium</taxon>
    </lineage>
</organism>
<feature type="compositionally biased region" description="Basic and acidic residues" evidence="1">
    <location>
        <begin position="33"/>
        <end position="46"/>
    </location>
</feature>
<dbReference type="RefSeq" id="WP_080819381.1">
    <property type="nucleotide sequence ID" value="NZ_LT009749.1"/>
</dbReference>
<evidence type="ECO:0000256" key="1">
    <source>
        <dbReference type="SAM" id="MobiDB-lite"/>
    </source>
</evidence>
<protein>
    <submittedName>
        <fullName evidence="2">Uncharacterized protein</fullName>
    </submittedName>
</protein>
<reference evidence="2 3" key="1">
    <citation type="submission" date="2016-01" db="EMBL/GenBank/DDBJ databases">
        <authorList>
            <person name="Oliw E.H."/>
        </authorList>
    </citation>
    <scope>NUCLEOTIDE SEQUENCE [LARGE SCALE GENOMIC DNA]</scope>
    <source>
        <strain evidence="2 3">Zutra 3-1</strain>
    </source>
</reference>
<dbReference type="AlphaFoldDB" id="A0A1S7QQF6"/>
<proteinExistence type="predicted"/>
<evidence type="ECO:0000313" key="3">
    <source>
        <dbReference type="Proteomes" id="UP000191987"/>
    </source>
</evidence>
<feature type="region of interest" description="Disordered" evidence="1">
    <location>
        <begin position="15"/>
        <end position="60"/>
    </location>
</feature>
<sequence length="60" mass="6583">MSKIYVAAEGCAIPGGWPEGGRPIDPLSRQHRRMIETGDLVEKEQPAETPAEPVKPSRKD</sequence>
<accession>A0A1S7QQF6</accession>
<evidence type="ECO:0000313" key="2">
    <source>
        <dbReference type="EMBL" id="CUX40477.1"/>
    </source>
</evidence>
<dbReference type="Proteomes" id="UP000191987">
    <property type="component" value="Unassembled WGS sequence"/>
</dbReference>
<dbReference type="EMBL" id="FBWG01000028">
    <property type="protein sequence ID" value="CUX40477.1"/>
    <property type="molecule type" value="Genomic_DNA"/>
</dbReference>
<name>A0A1S7QQF6_9HYPH</name>